<dbReference type="EMBL" id="VOHS01000009">
    <property type="protein sequence ID" value="TWW00339.1"/>
    <property type="molecule type" value="Genomic_DNA"/>
</dbReference>
<protein>
    <submittedName>
        <fullName evidence="10">TolC family protein</fullName>
    </submittedName>
</protein>
<dbReference type="Gene3D" id="1.20.1600.10">
    <property type="entry name" value="Outer membrane efflux proteins (OEP)"/>
    <property type="match status" value="1"/>
</dbReference>
<dbReference type="OrthoDB" id="654651at2"/>
<dbReference type="PANTHER" id="PTHR30026">
    <property type="entry name" value="OUTER MEMBRANE PROTEIN TOLC"/>
    <property type="match status" value="1"/>
</dbReference>
<keyword evidence="7" id="KW-0998">Cell outer membrane</keyword>
<keyword evidence="3" id="KW-0813">Transport</keyword>
<evidence type="ECO:0000256" key="5">
    <source>
        <dbReference type="ARBA" id="ARBA00022692"/>
    </source>
</evidence>
<dbReference type="RefSeq" id="WP_146305282.1">
    <property type="nucleotide sequence ID" value="NZ_VOHS01000009.1"/>
</dbReference>
<dbReference type="GO" id="GO:0015288">
    <property type="term" value="F:porin activity"/>
    <property type="evidence" value="ECO:0007669"/>
    <property type="project" value="TreeGrafter"/>
</dbReference>
<dbReference type="PANTHER" id="PTHR30026:SF20">
    <property type="entry name" value="OUTER MEMBRANE PROTEIN TOLC"/>
    <property type="match status" value="1"/>
</dbReference>
<keyword evidence="5" id="KW-0812">Transmembrane</keyword>
<evidence type="ECO:0000313" key="10">
    <source>
        <dbReference type="EMBL" id="TWW00339.1"/>
    </source>
</evidence>
<evidence type="ECO:0000256" key="7">
    <source>
        <dbReference type="ARBA" id="ARBA00023237"/>
    </source>
</evidence>
<proteinExistence type="inferred from homology"/>
<evidence type="ECO:0000256" key="2">
    <source>
        <dbReference type="ARBA" id="ARBA00007613"/>
    </source>
</evidence>
<dbReference type="GO" id="GO:0009279">
    <property type="term" value="C:cell outer membrane"/>
    <property type="evidence" value="ECO:0007669"/>
    <property type="project" value="UniProtKB-SubCell"/>
</dbReference>
<keyword evidence="9" id="KW-0732">Signal</keyword>
<evidence type="ECO:0000256" key="9">
    <source>
        <dbReference type="SAM" id="SignalP"/>
    </source>
</evidence>
<feature type="coiled-coil region" evidence="8">
    <location>
        <begin position="199"/>
        <end position="226"/>
    </location>
</feature>
<feature type="signal peptide" evidence="9">
    <location>
        <begin position="1"/>
        <end position="19"/>
    </location>
</feature>
<keyword evidence="6" id="KW-0472">Membrane</keyword>
<evidence type="ECO:0000256" key="4">
    <source>
        <dbReference type="ARBA" id="ARBA00022452"/>
    </source>
</evidence>
<evidence type="ECO:0000256" key="1">
    <source>
        <dbReference type="ARBA" id="ARBA00004442"/>
    </source>
</evidence>
<evidence type="ECO:0000313" key="11">
    <source>
        <dbReference type="Proteomes" id="UP000318815"/>
    </source>
</evidence>
<dbReference type="InterPro" id="IPR051906">
    <property type="entry name" value="TolC-like"/>
</dbReference>
<evidence type="ECO:0000256" key="6">
    <source>
        <dbReference type="ARBA" id="ARBA00023136"/>
    </source>
</evidence>
<comment type="caution">
    <text evidence="10">The sequence shown here is derived from an EMBL/GenBank/DDBJ whole genome shotgun (WGS) entry which is preliminary data.</text>
</comment>
<keyword evidence="11" id="KW-1185">Reference proteome</keyword>
<keyword evidence="8" id="KW-0175">Coiled coil</keyword>
<dbReference type="Proteomes" id="UP000318815">
    <property type="component" value="Unassembled WGS sequence"/>
</dbReference>
<dbReference type="Pfam" id="PF02321">
    <property type="entry name" value="OEP"/>
    <property type="match status" value="1"/>
</dbReference>
<comment type="subcellular location">
    <subcellularLocation>
        <location evidence="1">Cell outer membrane</location>
    </subcellularLocation>
</comment>
<name>A0A5C6LXC0_9BACT</name>
<accession>A0A5C6LXC0</accession>
<gene>
    <name evidence="10" type="ORF">FEF09_11705</name>
</gene>
<keyword evidence="4" id="KW-1134">Transmembrane beta strand</keyword>
<comment type="similarity">
    <text evidence="2">Belongs to the outer membrane factor (OMF) (TC 1.B.17) family.</text>
</comment>
<evidence type="ECO:0000256" key="8">
    <source>
        <dbReference type="SAM" id="Coils"/>
    </source>
</evidence>
<dbReference type="GO" id="GO:0015562">
    <property type="term" value="F:efflux transmembrane transporter activity"/>
    <property type="evidence" value="ECO:0007669"/>
    <property type="project" value="InterPro"/>
</dbReference>
<evidence type="ECO:0000256" key="3">
    <source>
        <dbReference type="ARBA" id="ARBA00022448"/>
    </source>
</evidence>
<dbReference type="InterPro" id="IPR003423">
    <property type="entry name" value="OMP_efflux"/>
</dbReference>
<organism evidence="10 11">
    <name type="scientific">Chitinophaga pinensis</name>
    <dbReference type="NCBI Taxonomy" id="79329"/>
    <lineage>
        <taxon>Bacteria</taxon>
        <taxon>Pseudomonadati</taxon>
        <taxon>Bacteroidota</taxon>
        <taxon>Chitinophagia</taxon>
        <taxon>Chitinophagales</taxon>
        <taxon>Chitinophagaceae</taxon>
        <taxon>Chitinophaga</taxon>
    </lineage>
</organism>
<sequence length="242" mass="27579">MKKGLFVIIGLLGCLFANAQRRETSLYIPLIDSPEVAQLKVVLVELAMQNPALKVHDAKLKVNKYETNKAKAGWANMLQASGNLNEYTLKNNSNNATFFPRYNFSLTVPIGNLITIPNDVKIAKAEKKVIIAMKEEEQLKIKADVLNAYELYAANKKMMELEVPLLEDVYNHYKQTEEKFSSGDKDVTVETLNIAYRSYNEEMVRKVMLERDIRQAKNELERLIGVSFEEAVLQSQARTMNK</sequence>
<dbReference type="SUPFAM" id="SSF56954">
    <property type="entry name" value="Outer membrane efflux proteins (OEP)"/>
    <property type="match status" value="1"/>
</dbReference>
<dbReference type="GO" id="GO:1990281">
    <property type="term" value="C:efflux pump complex"/>
    <property type="evidence" value="ECO:0007669"/>
    <property type="project" value="TreeGrafter"/>
</dbReference>
<feature type="chain" id="PRO_5022844293" evidence="9">
    <location>
        <begin position="20"/>
        <end position="242"/>
    </location>
</feature>
<reference evidence="10 11" key="1">
    <citation type="submission" date="2019-08" db="EMBL/GenBank/DDBJ databases">
        <title>Whole genome sequencing of chitin degrading bacteria Chitinophaga pinensis YS16.</title>
        <authorList>
            <person name="Singh R.P."/>
            <person name="Manchanda G."/>
            <person name="Maurya I.K."/>
            <person name="Joshi N.K."/>
            <person name="Srivastava A.K."/>
        </authorList>
    </citation>
    <scope>NUCLEOTIDE SEQUENCE [LARGE SCALE GENOMIC DNA]</scope>
    <source>
        <strain evidence="10 11">YS-16</strain>
    </source>
</reference>
<dbReference type="AlphaFoldDB" id="A0A5C6LXC0"/>